<dbReference type="CDD" id="cd02440">
    <property type="entry name" value="AdoMet_MTases"/>
    <property type="match status" value="1"/>
</dbReference>
<dbReference type="GO" id="GO:0008757">
    <property type="term" value="F:S-adenosylmethionine-dependent methyltransferase activity"/>
    <property type="evidence" value="ECO:0007669"/>
    <property type="project" value="InterPro"/>
</dbReference>
<dbReference type="EMBL" id="PEZX01000007">
    <property type="protein sequence ID" value="PIS07237.1"/>
    <property type="molecule type" value="Genomic_DNA"/>
</dbReference>
<evidence type="ECO:0000313" key="2">
    <source>
        <dbReference type="EMBL" id="PIS07237.1"/>
    </source>
</evidence>
<organism evidence="2 3">
    <name type="scientific">Candidatus Berkelbacteria bacterium CG10_big_fil_rev_8_21_14_0_10_43_14</name>
    <dbReference type="NCBI Taxonomy" id="1974515"/>
    <lineage>
        <taxon>Bacteria</taxon>
        <taxon>Candidatus Berkelbacteria</taxon>
    </lineage>
</organism>
<reference evidence="3" key="1">
    <citation type="submission" date="2017-09" db="EMBL/GenBank/DDBJ databases">
        <title>Depth-based differentiation of microbial function through sediment-hosted aquifers and enrichment of novel symbionts in the deep terrestrial subsurface.</title>
        <authorList>
            <person name="Probst A.J."/>
            <person name="Ladd B."/>
            <person name="Jarett J.K."/>
            <person name="Geller-Mcgrath D.E."/>
            <person name="Sieber C.M.K."/>
            <person name="Emerson J.B."/>
            <person name="Anantharaman K."/>
            <person name="Thomas B.C."/>
            <person name="Malmstrom R."/>
            <person name="Stieglmeier M."/>
            <person name="Klingl A."/>
            <person name="Woyke T."/>
            <person name="Ryan C.M."/>
            <person name="Banfield J.F."/>
        </authorList>
    </citation>
    <scope>NUCLEOTIDE SEQUENCE [LARGE SCALE GENOMIC DNA]</scope>
</reference>
<sequence>RTYGCTCTGIDLSPRTIAAGKKAYPKINLSVGDVEKLSFADATFDAVISFETFEHVPNPTTMLAECARVVKPGGKILIYTISRNNIFTWHWWQYHLTRGRYGTGALRDHLPELMIPVGEFKSWVRASGARIIGWEYFHSFFTLLHDEVWTHLLASLTGKIKKNYAKQPSVFDTSDTPRLPSARLRLYALWLYCVDILLSILDFPWQLCGQSDGFFALCIKKNE</sequence>
<comment type="caution">
    <text evidence="2">The sequence shown here is derived from an EMBL/GenBank/DDBJ whole genome shotgun (WGS) entry which is preliminary data.</text>
</comment>
<evidence type="ECO:0000259" key="1">
    <source>
        <dbReference type="Pfam" id="PF08241"/>
    </source>
</evidence>
<dbReference type="Proteomes" id="UP000231162">
    <property type="component" value="Unassembled WGS sequence"/>
</dbReference>
<feature type="domain" description="Methyltransferase type 11" evidence="1">
    <location>
        <begin position="3"/>
        <end position="78"/>
    </location>
</feature>
<proteinExistence type="predicted"/>
<evidence type="ECO:0000313" key="3">
    <source>
        <dbReference type="Proteomes" id="UP000231162"/>
    </source>
</evidence>
<accession>A0A2M6R9S4</accession>
<dbReference type="SUPFAM" id="SSF53335">
    <property type="entry name" value="S-adenosyl-L-methionine-dependent methyltransferases"/>
    <property type="match status" value="1"/>
</dbReference>
<name>A0A2M6R9S4_9BACT</name>
<protein>
    <recommendedName>
        <fullName evidence="1">Methyltransferase type 11 domain-containing protein</fullName>
    </recommendedName>
</protein>
<gene>
    <name evidence="2" type="ORF">COT79_00365</name>
</gene>
<dbReference type="InterPro" id="IPR013216">
    <property type="entry name" value="Methyltransf_11"/>
</dbReference>
<dbReference type="InterPro" id="IPR029063">
    <property type="entry name" value="SAM-dependent_MTases_sf"/>
</dbReference>
<dbReference type="AlphaFoldDB" id="A0A2M6R9S4"/>
<dbReference type="Pfam" id="PF08241">
    <property type="entry name" value="Methyltransf_11"/>
    <property type="match status" value="1"/>
</dbReference>
<feature type="non-terminal residue" evidence="2">
    <location>
        <position position="1"/>
    </location>
</feature>
<dbReference type="Gene3D" id="3.40.50.150">
    <property type="entry name" value="Vaccinia Virus protein VP39"/>
    <property type="match status" value="1"/>
</dbReference>
<dbReference type="PANTHER" id="PTHR43591">
    <property type="entry name" value="METHYLTRANSFERASE"/>
    <property type="match status" value="1"/>
</dbReference>